<evidence type="ECO:0000313" key="2">
    <source>
        <dbReference type="EMBL" id="KAK7424359.1"/>
    </source>
</evidence>
<organism evidence="2 3">
    <name type="scientific">Neonectria magnoliae</name>
    <dbReference type="NCBI Taxonomy" id="2732573"/>
    <lineage>
        <taxon>Eukaryota</taxon>
        <taxon>Fungi</taxon>
        <taxon>Dikarya</taxon>
        <taxon>Ascomycota</taxon>
        <taxon>Pezizomycotina</taxon>
        <taxon>Sordariomycetes</taxon>
        <taxon>Hypocreomycetidae</taxon>
        <taxon>Hypocreales</taxon>
        <taxon>Nectriaceae</taxon>
        <taxon>Neonectria</taxon>
    </lineage>
</organism>
<evidence type="ECO:0000256" key="1">
    <source>
        <dbReference type="SAM" id="MobiDB-lite"/>
    </source>
</evidence>
<evidence type="ECO:0000313" key="3">
    <source>
        <dbReference type="Proteomes" id="UP001498421"/>
    </source>
</evidence>
<name>A0ABR1HT56_9HYPO</name>
<gene>
    <name evidence="2" type="ORF">QQZ08_008617</name>
</gene>
<feature type="region of interest" description="Disordered" evidence="1">
    <location>
        <begin position="148"/>
        <end position="173"/>
    </location>
</feature>
<dbReference type="EMBL" id="JAZAVK010000091">
    <property type="protein sequence ID" value="KAK7424359.1"/>
    <property type="molecule type" value="Genomic_DNA"/>
</dbReference>
<proteinExistence type="predicted"/>
<sequence length="173" mass="19979">NALAFLHGRPAHLSKAYHSRILTIIHSRTSCRLRRRRLPAHSTIPPRTRISITLLDQPNTRLRLRRLLPLQLLRRTPKLIVVIMSKSPMRPCKIITGSSSRRRLNNTRNILSNIRNNTRSNICRLNIRSNNIHSSNIHSNNTHSIHTLTSLSTNPRPRRRIHPTNSILRGILP</sequence>
<dbReference type="Proteomes" id="UP001498421">
    <property type="component" value="Unassembled WGS sequence"/>
</dbReference>
<reference evidence="2 3" key="1">
    <citation type="journal article" date="2025" name="Microbiol. Resour. Announc.">
        <title>Draft genome sequences for Neonectria magnoliae and Neonectria punicea, canker pathogens of Liriodendron tulipifera and Acer saccharum in West Virginia.</title>
        <authorList>
            <person name="Petronek H.M."/>
            <person name="Kasson M.T."/>
            <person name="Metheny A.M."/>
            <person name="Stauder C.M."/>
            <person name="Lovett B."/>
            <person name="Lynch S.C."/>
            <person name="Garnas J.R."/>
            <person name="Kasson L.R."/>
            <person name="Stajich J.E."/>
        </authorList>
    </citation>
    <scope>NUCLEOTIDE SEQUENCE [LARGE SCALE GENOMIC DNA]</scope>
    <source>
        <strain evidence="2 3">NRRL 64651</strain>
    </source>
</reference>
<accession>A0ABR1HT56</accession>
<feature type="non-terminal residue" evidence="2">
    <location>
        <position position="1"/>
    </location>
</feature>
<keyword evidence="3" id="KW-1185">Reference proteome</keyword>
<comment type="caution">
    <text evidence="2">The sequence shown here is derived from an EMBL/GenBank/DDBJ whole genome shotgun (WGS) entry which is preliminary data.</text>
</comment>
<protein>
    <submittedName>
        <fullName evidence="2">Uncharacterized protein</fullName>
    </submittedName>
</protein>